<evidence type="ECO:0000313" key="3">
    <source>
        <dbReference type="Proteomes" id="UP000805614"/>
    </source>
</evidence>
<dbReference type="EMBL" id="JABVEC010000023">
    <property type="protein sequence ID" value="MBC6469034.1"/>
    <property type="molecule type" value="Genomic_DNA"/>
</dbReference>
<dbReference type="Proteomes" id="UP000805614">
    <property type="component" value="Unassembled WGS sequence"/>
</dbReference>
<keyword evidence="1" id="KW-0472">Membrane</keyword>
<keyword evidence="1" id="KW-1133">Transmembrane helix</keyword>
<dbReference type="Pfam" id="PF14012">
    <property type="entry name" value="DUF4229"/>
    <property type="match status" value="1"/>
</dbReference>
<evidence type="ECO:0000313" key="2">
    <source>
        <dbReference type="EMBL" id="MBC6469034.1"/>
    </source>
</evidence>
<organism evidence="2 3">
    <name type="scientific">Actinomadura alba</name>
    <dbReference type="NCBI Taxonomy" id="406431"/>
    <lineage>
        <taxon>Bacteria</taxon>
        <taxon>Bacillati</taxon>
        <taxon>Actinomycetota</taxon>
        <taxon>Actinomycetes</taxon>
        <taxon>Streptosporangiales</taxon>
        <taxon>Thermomonosporaceae</taxon>
        <taxon>Actinomadura</taxon>
    </lineage>
</organism>
<keyword evidence="3" id="KW-1185">Reference proteome</keyword>
<evidence type="ECO:0000256" key="1">
    <source>
        <dbReference type="SAM" id="Phobius"/>
    </source>
</evidence>
<accession>A0ABR7LWV9</accession>
<name>A0ABR7LWV9_9ACTN</name>
<dbReference type="RefSeq" id="WP_187246077.1">
    <property type="nucleotide sequence ID" value="NZ_BAAAOK010000037.1"/>
</dbReference>
<reference evidence="2 3" key="1">
    <citation type="submission" date="2020-06" db="EMBL/GenBank/DDBJ databases">
        <title>Actinomadura xiongansis sp. nov., isolated from soil of Baiyangdian.</title>
        <authorList>
            <person name="Zhang X."/>
        </authorList>
    </citation>
    <scope>NUCLEOTIDE SEQUENCE [LARGE SCALE GENOMIC DNA]</scope>
    <source>
        <strain evidence="2 3">HBUM206468</strain>
    </source>
</reference>
<sequence length="81" mass="8904">MRSVLAYSAARAVLFLVTAGVLYLLGARGLLLLALAVLVSGLVSFVLLARRRDAMSAVVSENIRDKRRRFEEARSREDGPE</sequence>
<comment type="caution">
    <text evidence="2">The sequence shown here is derived from an EMBL/GenBank/DDBJ whole genome shotgun (WGS) entry which is preliminary data.</text>
</comment>
<feature type="transmembrane region" description="Helical" evidence="1">
    <location>
        <begin position="29"/>
        <end position="49"/>
    </location>
</feature>
<gene>
    <name evidence="2" type="ORF">HKK74_26575</name>
</gene>
<keyword evidence="1" id="KW-0812">Transmembrane</keyword>
<proteinExistence type="predicted"/>
<dbReference type="InterPro" id="IPR025323">
    <property type="entry name" value="DUF4229"/>
</dbReference>
<protein>
    <submittedName>
        <fullName evidence="2">DUF4229 domain-containing protein</fullName>
    </submittedName>
</protein>